<proteinExistence type="predicted"/>
<accession>A0A484HHM5</accession>
<evidence type="ECO:0008006" key="2">
    <source>
        <dbReference type="Google" id="ProtNLM"/>
    </source>
</evidence>
<dbReference type="AlphaFoldDB" id="A0A484HHM5"/>
<dbReference type="EMBL" id="CAACVI010000004">
    <property type="protein sequence ID" value="VEN73160.1"/>
    <property type="molecule type" value="Genomic_DNA"/>
</dbReference>
<protein>
    <recommendedName>
        <fullName evidence="2">DUF2867 domain-containing protein</fullName>
    </recommendedName>
</protein>
<name>A0A484HHM5_9BACT</name>
<evidence type="ECO:0000313" key="1">
    <source>
        <dbReference type="EMBL" id="VEN73160.1"/>
    </source>
</evidence>
<reference evidence="1" key="1">
    <citation type="submission" date="2019-01" db="EMBL/GenBank/DDBJ databases">
        <authorList>
            <consortium name="Genoscope - CEA"/>
            <person name="William W."/>
        </authorList>
    </citation>
    <scope>NUCLEOTIDE SEQUENCE</scope>
    <source>
        <strain evidence="1">CR-1</strain>
    </source>
</reference>
<sequence>MDSPKTLIDLYLPEYSFNECHDIVVNRSIERVYQAARNFDLSKSKRIKILFKLRGLPTERLNLQDFIKDVGFTNLEENPPLENLIGFWAKTKIEPVTGREDFIHNAISARVKVVWNFRFQKLSRAQTRVSTETRVLCVSPGARVTFGAYWSLIKPFSGAIRKKMLQIIRQDSESMSKSE</sequence>
<organism evidence="1">
    <name type="scientific">uncultured Desulfobacteraceae bacterium</name>
    <dbReference type="NCBI Taxonomy" id="218296"/>
    <lineage>
        <taxon>Bacteria</taxon>
        <taxon>Pseudomonadati</taxon>
        <taxon>Thermodesulfobacteriota</taxon>
        <taxon>Desulfobacteria</taxon>
        <taxon>Desulfobacterales</taxon>
        <taxon>Desulfobacteraceae</taxon>
        <taxon>environmental samples</taxon>
    </lineage>
</organism>
<gene>
    <name evidence="1" type="ORF">EPICR_120058</name>
</gene>